<dbReference type="EMBL" id="AYJU01000018">
    <property type="protein sequence ID" value="EST52201.1"/>
    <property type="molecule type" value="Genomic_DNA"/>
</dbReference>
<organism evidence="1 2">
    <name type="scientific">Brevibacillus panacihumi W25</name>
    <dbReference type="NCBI Taxonomy" id="1408254"/>
    <lineage>
        <taxon>Bacteria</taxon>
        <taxon>Bacillati</taxon>
        <taxon>Bacillota</taxon>
        <taxon>Bacilli</taxon>
        <taxon>Bacillales</taxon>
        <taxon>Paenibacillaceae</taxon>
        <taxon>Brevibacillus</taxon>
    </lineage>
</organism>
<name>V6M0K0_9BACL</name>
<protein>
    <submittedName>
        <fullName evidence="1">Uncharacterized protein</fullName>
    </submittedName>
</protein>
<comment type="caution">
    <text evidence="1">The sequence shown here is derived from an EMBL/GenBank/DDBJ whole genome shotgun (WGS) entry which is preliminary data.</text>
</comment>
<dbReference type="Proteomes" id="UP000017973">
    <property type="component" value="Unassembled WGS sequence"/>
</dbReference>
<dbReference type="PATRIC" id="fig|1408254.3.peg.5140"/>
<keyword evidence="2" id="KW-1185">Reference proteome</keyword>
<evidence type="ECO:0000313" key="2">
    <source>
        <dbReference type="Proteomes" id="UP000017973"/>
    </source>
</evidence>
<dbReference type="HOGENOM" id="CLU_216241_0_0_9"/>
<gene>
    <name evidence="1" type="ORF">T458_26495</name>
</gene>
<sequence length="40" mass="4499">MKLAEEKGGIREDIWDLDPGVMEKVEHALSCQRAQQAVNC</sequence>
<reference evidence="1 2" key="1">
    <citation type="journal article" date="2014" name="Genome Announc.">
        <title>Draft Genome Sequence of Brevibacillus panacihumi Strain W25, a Halotolerant Hydrocarbon-Degrading Bacterium.</title>
        <authorList>
            <person name="Wang X."/>
            <person name="Jin D."/>
            <person name="Zhou L."/>
            <person name="Wu L."/>
            <person name="An W."/>
            <person name="Chen Y."/>
            <person name="Zhao L."/>
        </authorList>
    </citation>
    <scope>NUCLEOTIDE SEQUENCE [LARGE SCALE GENOMIC DNA]</scope>
    <source>
        <strain evidence="1 2">W25</strain>
    </source>
</reference>
<proteinExistence type="predicted"/>
<accession>V6M0K0</accession>
<dbReference type="STRING" id="1408254.T458_26495"/>
<dbReference type="AlphaFoldDB" id="V6M0K0"/>
<evidence type="ECO:0000313" key="1">
    <source>
        <dbReference type="EMBL" id="EST52201.1"/>
    </source>
</evidence>